<evidence type="ECO:0000313" key="3">
    <source>
        <dbReference type="EMBL" id="SMS02808.1"/>
    </source>
</evidence>
<dbReference type="GO" id="GO:0008233">
    <property type="term" value="F:peptidase activity"/>
    <property type="evidence" value="ECO:0007669"/>
    <property type="project" value="UniProtKB-KW"/>
</dbReference>
<dbReference type="Proteomes" id="UP000196125">
    <property type="component" value="Unassembled WGS sequence"/>
</dbReference>
<name>A0A1Y6IYV0_9VIBR</name>
<dbReference type="GO" id="GO:0006508">
    <property type="term" value="P:proteolysis"/>
    <property type="evidence" value="ECO:0007669"/>
    <property type="project" value="UniProtKB-KW"/>
</dbReference>
<dbReference type="RefSeq" id="WP_200807792.1">
    <property type="nucleotide sequence ID" value="NZ_AP024883.1"/>
</dbReference>
<dbReference type="EMBL" id="JAWRCO010000001">
    <property type="protein sequence ID" value="MDW6002649.1"/>
    <property type="molecule type" value="Genomic_DNA"/>
</dbReference>
<accession>A0A1Y6IYV0</accession>
<dbReference type="Proteomes" id="UP001283366">
    <property type="component" value="Unassembled WGS sequence"/>
</dbReference>
<evidence type="ECO:0000313" key="5">
    <source>
        <dbReference type="Proteomes" id="UP001283366"/>
    </source>
</evidence>
<evidence type="ECO:0000313" key="2">
    <source>
        <dbReference type="EMBL" id="MDW6002649.1"/>
    </source>
</evidence>
<reference evidence="2 5" key="2">
    <citation type="submission" date="2023-11" db="EMBL/GenBank/DDBJ databases">
        <title>Plant-associative lifestyle of Vibrio porteresiae and its evolutionary dynamics.</title>
        <authorList>
            <person name="Rameshkumar N."/>
            <person name="Kirti K."/>
        </authorList>
    </citation>
    <scope>NUCLEOTIDE SEQUENCE [LARGE SCALE GENOMIC DNA]</scope>
    <source>
        <strain evidence="2 5">MSSRF38</strain>
    </source>
</reference>
<feature type="compositionally biased region" description="Basic and acidic residues" evidence="1">
    <location>
        <begin position="43"/>
        <end position="69"/>
    </location>
</feature>
<keyword evidence="2" id="KW-0378">Hydrolase</keyword>
<reference evidence="3 4" key="1">
    <citation type="submission" date="2017-05" db="EMBL/GenBank/DDBJ databases">
        <authorList>
            <person name="Song R."/>
            <person name="Chenine A.L."/>
            <person name="Ruprecht R.M."/>
        </authorList>
    </citation>
    <scope>NUCLEOTIDE SEQUENCE [LARGE SCALE GENOMIC DNA]</scope>
    <source>
        <strain evidence="3 4">CECT 7927</strain>
    </source>
</reference>
<feature type="region of interest" description="Disordered" evidence="1">
    <location>
        <begin position="23"/>
        <end position="86"/>
    </location>
</feature>
<keyword evidence="2" id="KW-0645">Protease</keyword>
<proteinExistence type="predicted"/>
<dbReference type="AlphaFoldDB" id="A0A1Y6IYV0"/>
<feature type="compositionally biased region" description="Basic and acidic residues" evidence="1">
    <location>
        <begin position="23"/>
        <end position="32"/>
    </location>
</feature>
<sequence length="158" mass="18091">MIVSPNNISVPLIAPSVNVQTEQAEHDNRVREPVVPTVQLEKTNAERRLKTDDKRRKRSSWEPAEHPQYEIDSDQEQEIDSSHAEEAQNELERLFRLLALSTYSKDQGKGYAIRFRLPKHIIDAAITEGKMARRRTVIKYHYGHAIAPNTPSEVIAVL</sequence>
<evidence type="ECO:0000313" key="4">
    <source>
        <dbReference type="Proteomes" id="UP000196125"/>
    </source>
</evidence>
<evidence type="ECO:0000256" key="1">
    <source>
        <dbReference type="SAM" id="MobiDB-lite"/>
    </source>
</evidence>
<gene>
    <name evidence="2" type="ORF">SBX37_07240</name>
    <name evidence="3" type="ORF">VIM7927_04150</name>
</gene>
<organism evidence="3 4">
    <name type="scientific">Vibrio mangrovi</name>
    <dbReference type="NCBI Taxonomy" id="474394"/>
    <lineage>
        <taxon>Bacteria</taxon>
        <taxon>Pseudomonadati</taxon>
        <taxon>Pseudomonadota</taxon>
        <taxon>Gammaproteobacteria</taxon>
        <taxon>Vibrionales</taxon>
        <taxon>Vibrionaceae</taxon>
        <taxon>Vibrio</taxon>
    </lineage>
</organism>
<keyword evidence="5" id="KW-1185">Reference proteome</keyword>
<protein>
    <submittedName>
        <fullName evidence="2">ATP-dependent Lon protease</fullName>
    </submittedName>
</protein>
<dbReference type="EMBL" id="FXXI01000013">
    <property type="protein sequence ID" value="SMS02808.1"/>
    <property type="molecule type" value="Genomic_DNA"/>
</dbReference>